<proteinExistence type="predicted"/>
<sequence>MTSYLVRSGSSPLELPPKKKTSKVDTADKAAPQNSVAFIYQTRIADSCRSVIVTWLQNPTDHSLCINLDDSSEEHKSSCKIDVKSRQSWGKKGLKSLELEGKRVDIFWDFRQAKFSFDPQPLSDYYVALVHKKEVLLIVGDLVKDAYERTRSKPSPEEATLLCKKEIVYEKRLFCTRAMLEEGKKEYDIVIETSLSGPDDPEMWIYIDGLAVMRIMNLNWRFRGNDTVMVNDFPLQIFWDVHDWLFNDPGSGHGFFIVKPGSLESASHTDLQGADSPETSEGYNGDDLVEESPSIQGFCNFLHAWRIK</sequence>
<gene>
    <name evidence="1" type="ORF">L6164_029547</name>
</gene>
<dbReference type="EMBL" id="CM039437">
    <property type="protein sequence ID" value="KAI4306254.1"/>
    <property type="molecule type" value="Genomic_DNA"/>
</dbReference>
<protein>
    <submittedName>
        <fullName evidence="1">Uncharacterized protein</fullName>
    </submittedName>
</protein>
<accession>A0ACB9LA44</accession>
<reference evidence="1 2" key="1">
    <citation type="journal article" date="2022" name="DNA Res.">
        <title>Chromosomal-level genome assembly of the orchid tree Bauhinia variegata (Leguminosae; Cercidoideae) supports the allotetraploid origin hypothesis of Bauhinia.</title>
        <authorList>
            <person name="Zhong Y."/>
            <person name="Chen Y."/>
            <person name="Zheng D."/>
            <person name="Pang J."/>
            <person name="Liu Y."/>
            <person name="Luo S."/>
            <person name="Meng S."/>
            <person name="Qian L."/>
            <person name="Wei D."/>
            <person name="Dai S."/>
            <person name="Zhou R."/>
        </authorList>
    </citation>
    <scope>NUCLEOTIDE SEQUENCE [LARGE SCALE GENOMIC DNA]</scope>
    <source>
        <strain evidence="1">BV-YZ2020</strain>
    </source>
</reference>
<name>A0ACB9LA44_BAUVA</name>
<comment type="caution">
    <text evidence="1">The sequence shown here is derived from an EMBL/GenBank/DDBJ whole genome shotgun (WGS) entry which is preliminary data.</text>
</comment>
<keyword evidence="2" id="KW-1185">Reference proteome</keyword>
<evidence type="ECO:0000313" key="2">
    <source>
        <dbReference type="Proteomes" id="UP000828941"/>
    </source>
</evidence>
<evidence type="ECO:0000313" key="1">
    <source>
        <dbReference type="EMBL" id="KAI4306254.1"/>
    </source>
</evidence>
<dbReference type="Proteomes" id="UP000828941">
    <property type="component" value="Chromosome 12"/>
</dbReference>
<organism evidence="1 2">
    <name type="scientific">Bauhinia variegata</name>
    <name type="common">Purple orchid tree</name>
    <name type="synonym">Phanera variegata</name>
    <dbReference type="NCBI Taxonomy" id="167791"/>
    <lineage>
        <taxon>Eukaryota</taxon>
        <taxon>Viridiplantae</taxon>
        <taxon>Streptophyta</taxon>
        <taxon>Embryophyta</taxon>
        <taxon>Tracheophyta</taxon>
        <taxon>Spermatophyta</taxon>
        <taxon>Magnoliopsida</taxon>
        <taxon>eudicotyledons</taxon>
        <taxon>Gunneridae</taxon>
        <taxon>Pentapetalae</taxon>
        <taxon>rosids</taxon>
        <taxon>fabids</taxon>
        <taxon>Fabales</taxon>
        <taxon>Fabaceae</taxon>
        <taxon>Cercidoideae</taxon>
        <taxon>Cercideae</taxon>
        <taxon>Bauhiniinae</taxon>
        <taxon>Bauhinia</taxon>
    </lineage>
</organism>